<evidence type="ECO:0000256" key="2">
    <source>
        <dbReference type="SAM" id="Coils"/>
    </source>
</evidence>
<keyword evidence="1" id="KW-0677">Repeat</keyword>
<keyword evidence="2" id="KW-0175">Coiled coil</keyword>
<keyword evidence="4" id="KW-1185">Reference proteome</keyword>
<feature type="coiled-coil region" evidence="2">
    <location>
        <begin position="95"/>
        <end position="150"/>
    </location>
</feature>
<dbReference type="EMBL" id="PGGH01098543">
    <property type="protein sequence ID" value="NIG59341.1"/>
    <property type="molecule type" value="Genomic_DNA"/>
</dbReference>
<reference evidence="3" key="1">
    <citation type="submission" date="2018-05" db="EMBL/GenBank/DDBJ databases">
        <authorList>
            <person name="Pedro S.L.S."/>
            <person name="Freitas R.C."/>
            <person name="Barreto A.S."/>
            <person name="Lima A.O.S."/>
        </authorList>
    </citation>
    <scope>NUCLEOTIDE SEQUENCE</scope>
    <source>
        <strain evidence="3">BP203</strain>
        <tissue evidence="3">Muscle</tissue>
    </source>
</reference>
<evidence type="ECO:0000313" key="3">
    <source>
        <dbReference type="EMBL" id="NIG59341.1"/>
    </source>
</evidence>
<evidence type="ECO:0000256" key="1">
    <source>
        <dbReference type="ARBA" id="ARBA00022737"/>
    </source>
</evidence>
<dbReference type="PANTHER" id="PTHR12587">
    <property type="entry name" value="LAR INTERACTING PROTEIN LIP -RELATED PROTEIN"/>
    <property type="match status" value="1"/>
</dbReference>
<dbReference type="Proteomes" id="UP001165941">
    <property type="component" value="Unassembled WGS sequence"/>
</dbReference>
<name>A0ABX0S2K4_PONBL</name>
<protein>
    <submittedName>
        <fullName evidence="3">Liprin-beta-2 isoform X6</fullName>
    </submittedName>
</protein>
<dbReference type="PANTHER" id="PTHR12587:SF18">
    <property type="entry name" value="LIPRIN-BETA-2"/>
    <property type="match status" value="1"/>
</dbReference>
<comment type="caution">
    <text evidence="3">The sequence shown here is derived from an EMBL/GenBank/DDBJ whole genome shotgun (WGS) entry which is preliminary data.</text>
</comment>
<accession>A0ABX0S2K4</accession>
<dbReference type="InterPro" id="IPR029515">
    <property type="entry name" value="Liprin"/>
</dbReference>
<gene>
    <name evidence="3" type="ORF">BU61_2742</name>
</gene>
<organism evidence="3 4">
    <name type="scientific">Pontoporia blainvillei</name>
    <name type="common">Franciscana</name>
    <name type="synonym">Delphinus blainvillei</name>
    <dbReference type="NCBI Taxonomy" id="48723"/>
    <lineage>
        <taxon>Eukaryota</taxon>
        <taxon>Metazoa</taxon>
        <taxon>Chordata</taxon>
        <taxon>Craniata</taxon>
        <taxon>Vertebrata</taxon>
        <taxon>Euteleostomi</taxon>
        <taxon>Mammalia</taxon>
        <taxon>Eutheria</taxon>
        <taxon>Laurasiatheria</taxon>
        <taxon>Artiodactyla</taxon>
        <taxon>Whippomorpha</taxon>
        <taxon>Cetacea</taxon>
        <taxon>Odontoceti</taxon>
        <taxon>Pontoporiidae</taxon>
        <taxon>Pontoporia</taxon>
    </lineage>
</organism>
<evidence type="ECO:0000313" key="4">
    <source>
        <dbReference type="Proteomes" id="UP001165941"/>
    </source>
</evidence>
<proteinExistence type="predicted"/>
<sequence length="292" mass="33262">MHPYVIPSLLLLDSAPQTLSCKDGPQYGTKAILQTGPRMGQSVLNVIGELQQQMCRLQLDIHRQIQERLSLTTFRGSLLSKEWHQIASYSHPEAFTELLQELRHLKIKVEELENERNQYEWKLKATKAEVAQLQEQVALKDAEIERLHSQLSRTAALHNDHAEKDQEIQRLKMGMETLLVANEDKDRRIEELTGLLNQYRRVKELVMVTQGADLPEESSSSFGKMLCWRTELVRLPWVGGKLAAVACQKLCQMAVSSELPGTIQIAKERQPPIRATGNPYPWKIYASAQDTS</sequence>